<keyword evidence="2" id="KW-0472">Membrane</keyword>
<dbReference type="EMBL" id="CAWYQH010000103">
    <property type="protein sequence ID" value="CAK8687062.1"/>
    <property type="molecule type" value="Genomic_DNA"/>
</dbReference>
<evidence type="ECO:0000313" key="7">
    <source>
        <dbReference type="EMBL" id="CAK8687062.1"/>
    </source>
</evidence>
<protein>
    <submittedName>
        <fullName evidence="4">Uncharacterized protein</fullName>
    </submittedName>
</protein>
<evidence type="ECO:0000313" key="6">
    <source>
        <dbReference type="EMBL" id="CAK8687057.1"/>
    </source>
</evidence>
<accession>A0ABP0G5D9</accession>
<name>A0ABP0G5D9_CLALP</name>
<dbReference type="EMBL" id="CAWYQH010000103">
    <property type="protein sequence ID" value="CAK8687047.1"/>
    <property type="molecule type" value="Genomic_DNA"/>
</dbReference>
<dbReference type="EMBL" id="CAWYQH010000103">
    <property type="protein sequence ID" value="CAK8687057.1"/>
    <property type="molecule type" value="Genomic_DNA"/>
</dbReference>
<dbReference type="EMBL" id="CAWYQH010000103">
    <property type="protein sequence ID" value="CAK8687054.1"/>
    <property type="molecule type" value="Genomic_DNA"/>
</dbReference>
<evidence type="ECO:0000256" key="2">
    <source>
        <dbReference type="SAM" id="Phobius"/>
    </source>
</evidence>
<organism evidence="4 8">
    <name type="scientific">Clavelina lepadiformis</name>
    <name type="common">Light-bulb sea squirt</name>
    <name type="synonym">Ascidia lepadiformis</name>
    <dbReference type="NCBI Taxonomy" id="159417"/>
    <lineage>
        <taxon>Eukaryota</taxon>
        <taxon>Metazoa</taxon>
        <taxon>Chordata</taxon>
        <taxon>Tunicata</taxon>
        <taxon>Ascidiacea</taxon>
        <taxon>Aplousobranchia</taxon>
        <taxon>Clavelinidae</taxon>
        <taxon>Clavelina</taxon>
    </lineage>
</organism>
<keyword evidence="8" id="KW-1185">Reference proteome</keyword>
<keyword evidence="2" id="KW-1133">Transmembrane helix</keyword>
<proteinExistence type="inferred from homology"/>
<dbReference type="Proteomes" id="UP001642483">
    <property type="component" value="Unassembled WGS sequence"/>
</dbReference>
<evidence type="ECO:0000313" key="3">
    <source>
        <dbReference type="EMBL" id="CAK8687047.1"/>
    </source>
</evidence>
<evidence type="ECO:0000313" key="5">
    <source>
        <dbReference type="EMBL" id="CAK8687054.1"/>
    </source>
</evidence>
<evidence type="ECO:0000256" key="1">
    <source>
        <dbReference type="ARBA" id="ARBA00008821"/>
    </source>
</evidence>
<comment type="similarity">
    <text evidence="1">Belongs to the nucleobase:cation symporter-2 (NCS2) (TC 2.A.40) family.</text>
</comment>
<sequence length="88" mass="9716">MGLSVLRFVDMKSQRNIFIIGFTLFMGLTVANWMKQNPGAIQTGVKELDEIFSVLLSSAMLVGGILRMLLDNTLPGYKLIAVQECGHL</sequence>
<evidence type="ECO:0000313" key="4">
    <source>
        <dbReference type="EMBL" id="CAK8687050.1"/>
    </source>
</evidence>
<keyword evidence="2" id="KW-0812">Transmembrane</keyword>
<evidence type="ECO:0000313" key="8">
    <source>
        <dbReference type="Proteomes" id="UP001642483"/>
    </source>
</evidence>
<dbReference type="PANTHER" id="PTHR11119">
    <property type="entry name" value="XANTHINE-URACIL / VITAMIN C PERMEASE FAMILY MEMBER"/>
    <property type="match status" value="1"/>
</dbReference>
<comment type="caution">
    <text evidence="4">The sequence shown here is derived from an EMBL/GenBank/DDBJ whole genome shotgun (WGS) entry which is preliminary data.</text>
</comment>
<gene>
    <name evidence="3" type="ORF">CVLEPA_LOCUS19086</name>
    <name evidence="4" type="ORF">CVLEPA_LOCUS19089</name>
    <name evidence="5" type="ORF">CVLEPA_LOCUS19092</name>
    <name evidence="6" type="ORF">CVLEPA_LOCUS19095</name>
    <name evidence="7" type="ORF">CVLEPA_LOCUS19098</name>
</gene>
<reference evidence="4 8" key="1">
    <citation type="submission" date="2024-02" db="EMBL/GenBank/DDBJ databases">
        <authorList>
            <person name="Daric V."/>
            <person name="Darras S."/>
        </authorList>
    </citation>
    <scope>NUCLEOTIDE SEQUENCE [LARGE SCALE GENOMIC DNA]</scope>
</reference>
<feature type="transmembrane region" description="Helical" evidence="2">
    <location>
        <begin position="54"/>
        <end position="70"/>
    </location>
</feature>
<feature type="transmembrane region" description="Helical" evidence="2">
    <location>
        <begin position="16"/>
        <end position="34"/>
    </location>
</feature>
<dbReference type="EMBL" id="CAWYQH010000103">
    <property type="protein sequence ID" value="CAK8687050.1"/>
    <property type="molecule type" value="Genomic_DNA"/>
</dbReference>